<dbReference type="EMBL" id="JACIEP010000001">
    <property type="protein sequence ID" value="MBB4034309.1"/>
    <property type="molecule type" value="Genomic_DNA"/>
</dbReference>
<name>A0A840CI22_9BACT</name>
<feature type="domain" description="Glycoside hydrolase family 5" evidence="4">
    <location>
        <begin position="57"/>
        <end position="299"/>
    </location>
</feature>
<comment type="similarity">
    <text evidence="3">Belongs to the glycosyl hydrolase 5 (cellulase A) family.</text>
</comment>
<dbReference type="InterPro" id="IPR001547">
    <property type="entry name" value="Glyco_hydro_5"/>
</dbReference>
<dbReference type="RefSeq" id="WP_183305258.1">
    <property type="nucleotide sequence ID" value="NZ_JACIEP010000001.1"/>
</dbReference>
<proteinExistence type="inferred from homology"/>
<protein>
    <submittedName>
        <fullName evidence="5">Endoglucanase</fullName>
        <ecNumber evidence="5">3.2.1.4</ecNumber>
    </submittedName>
</protein>
<evidence type="ECO:0000313" key="6">
    <source>
        <dbReference type="Proteomes" id="UP000555103"/>
    </source>
</evidence>
<dbReference type="SUPFAM" id="SSF51445">
    <property type="entry name" value="(Trans)glycosidases"/>
    <property type="match status" value="1"/>
</dbReference>
<comment type="caution">
    <text evidence="5">The sequence shown here is derived from an EMBL/GenBank/DDBJ whole genome shotgun (WGS) entry which is preliminary data.</text>
</comment>
<dbReference type="Proteomes" id="UP000555103">
    <property type="component" value="Unassembled WGS sequence"/>
</dbReference>
<dbReference type="AlphaFoldDB" id="A0A840CI22"/>
<dbReference type="PANTHER" id="PTHR34142">
    <property type="entry name" value="ENDO-BETA-1,4-GLUCANASE A"/>
    <property type="match status" value="1"/>
</dbReference>
<dbReference type="PANTHER" id="PTHR34142:SF1">
    <property type="entry name" value="GLYCOSIDE HYDROLASE FAMILY 5 DOMAIN-CONTAINING PROTEIN"/>
    <property type="match status" value="1"/>
</dbReference>
<gene>
    <name evidence="5" type="ORF">GGR21_000194</name>
</gene>
<sequence>MNNKILNINSNLLIILLLLFFTSYVNCSESNSQTEEEQLKGFVGQHGFLSVKGVSLVDQQGDALMLRGVSLGWHNWWSEFYNKETVAWLKTDWNANLIRAAIGVDPDGAYIDNPQKAMQCLYTVVDAAIENDMYVIIDWHSHTIKKEEAIAFFIQVATKYKDYPNIIYEIFNEPEEQSWADVKAYSEELIKTIRQIDKKNIILVGCPHWDQDIHLVADDPIQGYENIMYTVHFYAATHKQYLRDRTDYALKKGIPVFISECASMEATGNGPIDHTSWQEWLDWMEANKISWVTWSVSSKDETCSMVKDASSPLTGWTDNDLKPWGRIVKRTLKEYNGR</sequence>
<keyword evidence="2 3" id="KW-0326">Glycosidase</keyword>
<dbReference type="Pfam" id="PF00150">
    <property type="entry name" value="Cellulase"/>
    <property type="match status" value="1"/>
</dbReference>
<evidence type="ECO:0000256" key="3">
    <source>
        <dbReference type="RuleBase" id="RU361153"/>
    </source>
</evidence>
<evidence type="ECO:0000313" key="5">
    <source>
        <dbReference type="EMBL" id="MBB4034309.1"/>
    </source>
</evidence>
<evidence type="ECO:0000256" key="1">
    <source>
        <dbReference type="ARBA" id="ARBA00022801"/>
    </source>
</evidence>
<keyword evidence="6" id="KW-1185">Reference proteome</keyword>
<organism evidence="5 6">
    <name type="scientific">Dysgonomonas hofstadii</name>
    <dbReference type="NCBI Taxonomy" id="637886"/>
    <lineage>
        <taxon>Bacteria</taxon>
        <taxon>Pseudomonadati</taxon>
        <taxon>Bacteroidota</taxon>
        <taxon>Bacteroidia</taxon>
        <taxon>Bacteroidales</taxon>
        <taxon>Dysgonomonadaceae</taxon>
        <taxon>Dysgonomonas</taxon>
    </lineage>
</organism>
<dbReference type="GO" id="GO:0000272">
    <property type="term" value="P:polysaccharide catabolic process"/>
    <property type="evidence" value="ECO:0007669"/>
    <property type="project" value="InterPro"/>
</dbReference>
<evidence type="ECO:0000259" key="4">
    <source>
        <dbReference type="Pfam" id="PF00150"/>
    </source>
</evidence>
<dbReference type="Gene3D" id="3.20.20.80">
    <property type="entry name" value="Glycosidases"/>
    <property type="match status" value="1"/>
</dbReference>
<dbReference type="GO" id="GO:0008810">
    <property type="term" value="F:cellulase activity"/>
    <property type="evidence" value="ECO:0007669"/>
    <property type="project" value="UniProtKB-EC"/>
</dbReference>
<evidence type="ECO:0000256" key="2">
    <source>
        <dbReference type="ARBA" id="ARBA00023295"/>
    </source>
</evidence>
<dbReference type="EC" id="3.2.1.4" evidence="5"/>
<accession>A0A840CI22</accession>
<keyword evidence="1 3" id="KW-0378">Hydrolase</keyword>
<dbReference type="InterPro" id="IPR017853">
    <property type="entry name" value="GH"/>
</dbReference>
<reference evidence="5 6" key="1">
    <citation type="submission" date="2020-08" db="EMBL/GenBank/DDBJ databases">
        <title>Genomic Encyclopedia of Type Strains, Phase IV (KMG-IV): sequencing the most valuable type-strain genomes for metagenomic binning, comparative biology and taxonomic classification.</title>
        <authorList>
            <person name="Goeker M."/>
        </authorList>
    </citation>
    <scope>NUCLEOTIDE SEQUENCE [LARGE SCALE GENOMIC DNA]</scope>
    <source>
        <strain evidence="5 6">DSM 104969</strain>
    </source>
</reference>